<dbReference type="GO" id="GO:0007165">
    <property type="term" value="P:signal transduction"/>
    <property type="evidence" value="ECO:0007669"/>
    <property type="project" value="InterPro"/>
</dbReference>
<gene>
    <name evidence="3" type="ORF">A3Q56_00180</name>
</gene>
<evidence type="ECO:0000259" key="2">
    <source>
        <dbReference type="PROSITE" id="PS50017"/>
    </source>
</evidence>
<evidence type="ECO:0000313" key="3">
    <source>
        <dbReference type="EMBL" id="OAF72049.1"/>
    </source>
</evidence>
<name>A0A177BCN2_9BILA</name>
<feature type="compositionally biased region" description="Polar residues" evidence="1">
    <location>
        <begin position="776"/>
        <end position="807"/>
    </location>
</feature>
<dbReference type="InterPro" id="IPR000488">
    <property type="entry name" value="Death_dom"/>
</dbReference>
<comment type="caution">
    <text evidence="3">The sequence shown here is derived from an EMBL/GenBank/DDBJ whole genome shotgun (WGS) entry which is preliminary data.</text>
</comment>
<dbReference type="Gene3D" id="1.10.533.10">
    <property type="entry name" value="Death Domain, Fas"/>
    <property type="match status" value="1"/>
</dbReference>
<keyword evidence="4" id="KW-1185">Reference proteome</keyword>
<dbReference type="EMBL" id="LWCA01000007">
    <property type="protein sequence ID" value="OAF72049.1"/>
    <property type="molecule type" value="Genomic_DNA"/>
</dbReference>
<evidence type="ECO:0000256" key="1">
    <source>
        <dbReference type="SAM" id="MobiDB-lite"/>
    </source>
</evidence>
<organism evidence="3 4">
    <name type="scientific">Intoshia linei</name>
    <dbReference type="NCBI Taxonomy" id="1819745"/>
    <lineage>
        <taxon>Eukaryota</taxon>
        <taxon>Metazoa</taxon>
        <taxon>Spiralia</taxon>
        <taxon>Lophotrochozoa</taxon>
        <taxon>Mesozoa</taxon>
        <taxon>Orthonectida</taxon>
        <taxon>Rhopaluridae</taxon>
        <taxon>Intoshia</taxon>
    </lineage>
</organism>
<sequence>MERTVRSHSKARNEILIDSKNREILKLKPGKHGGRYRTPSFHGGLLATFPSNTFSKHDIITFKLVKNPERLKHFEQDLNRHFSENDSLASDIFQINYYHKGKQISKIKKMIEVEIPYFENISDASHYTFTLLSKCNDLDEWNSIENYKVTTKKSYRTVVFNSTVLCLKAEPIKENVSVFIKGCMHTSVINKKLTLRVPKFALKHDNEISITTKFIDERELGKLREEYEYDMKSLKSMSPIYTFDFVNTKLDVKTRAVSFANIKSDESVKSIINCAIKRNLTIQLPLNSKLNNIPEDSNTNDIIGVFSLDSDENRWKMLNTTMNISKSTVSFDTNKVGSYCVVSTHDNSSKYSLTEAMRCVRMYELYGSSGDVLAWLKLEDKDWKLKIEVSLLENIDTIKMLREKEGYSSVKLEMNDVAAVSQQKSTLLPYGRRKSWNRRKSTITDDRKSSVASSNSLFDNVNLERSDFTLLRLEDFMKFKIILSNDSKAKFRQQPSCDRKISLDGGNFIESVSNFDENEINLVFYKHSLNNSIVIDIEPSSECDQTNECLLKLEITGERRNNVEKGLELRRNIKYSLNYTIPSDTVHEYLHEKEVIVITQEIPKRLSSVTIERKSISEASTPDIKSKYKKKRRSIESFMRLTKRTRSPIKLTKESKVLSRQSISIMSAHIIHGLTLGVQLNLDDSTITGIGFDALANGFNLQNITYRILLLWKRRTSQYASQQVDILYNALCKMNLSNVANVIKMFDSNNCELVEGCFDHCLEPDENTIGDKTETKTTQSPTNTDKSNFSSTQNDSMYKSINKSKNTYHTDKL</sequence>
<protein>
    <recommendedName>
        <fullName evidence="2">Death domain-containing protein</fullName>
    </recommendedName>
</protein>
<dbReference type="Proteomes" id="UP000078046">
    <property type="component" value="Unassembled WGS sequence"/>
</dbReference>
<dbReference type="PROSITE" id="PS50017">
    <property type="entry name" value="DEATH_DOMAIN"/>
    <property type="match status" value="1"/>
</dbReference>
<dbReference type="AlphaFoldDB" id="A0A177BCN2"/>
<dbReference type="SUPFAM" id="SSF47986">
    <property type="entry name" value="DEATH domain"/>
    <property type="match status" value="1"/>
</dbReference>
<feature type="region of interest" description="Disordered" evidence="1">
    <location>
        <begin position="768"/>
        <end position="813"/>
    </location>
</feature>
<proteinExistence type="predicted"/>
<dbReference type="InterPro" id="IPR011029">
    <property type="entry name" value="DEATH-like_dom_sf"/>
</dbReference>
<reference evidence="3 4" key="1">
    <citation type="submission" date="2016-04" db="EMBL/GenBank/DDBJ databases">
        <title>The genome of Intoshia linei affirms orthonectids as highly simplified spiralians.</title>
        <authorList>
            <person name="Mikhailov K.V."/>
            <person name="Slusarev G.S."/>
            <person name="Nikitin M.A."/>
            <person name="Logacheva M.D."/>
            <person name="Penin A."/>
            <person name="Aleoshin V."/>
            <person name="Panchin Y.V."/>
        </authorList>
    </citation>
    <scope>NUCLEOTIDE SEQUENCE [LARGE SCALE GENOMIC DNA]</scope>
    <source>
        <strain evidence="3">Intl2013</strain>
        <tissue evidence="3">Whole animal</tissue>
    </source>
</reference>
<feature type="domain" description="Death" evidence="2">
    <location>
        <begin position="676"/>
        <end position="747"/>
    </location>
</feature>
<dbReference type="Gene3D" id="2.60.220.30">
    <property type="match status" value="1"/>
</dbReference>
<accession>A0A177BCN2</accession>
<dbReference type="OrthoDB" id="6283740at2759"/>
<evidence type="ECO:0000313" key="4">
    <source>
        <dbReference type="Proteomes" id="UP000078046"/>
    </source>
</evidence>